<organism evidence="10">
    <name type="scientific">Sykidion marinum</name>
    <name type="common">Green alga</name>
    <name type="synonym">Pseudoneochloris marina</name>
    <dbReference type="NCBI Taxonomy" id="44573"/>
    <lineage>
        <taxon>Eukaryota</taxon>
        <taxon>Viridiplantae</taxon>
        <taxon>Chlorophyta</taxon>
        <taxon>core chlorophytes</taxon>
        <taxon>Ulvophyceae</taxon>
        <taxon>Sykidiales</taxon>
        <taxon>Sykidiacaeae</taxon>
        <taxon>Sykidion</taxon>
    </lineage>
</organism>
<keyword evidence="3 9" id="KW-0812">Transmembrane</keyword>
<dbReference type="GO" id="GO:0015078">
    <property type="term" value="F:proton transmembrane transporter activity"/>
    <property type="evidence" value="ECO:0007669"/>
    <property type="project" value="UniProtKB-UniRule"/>
</dbReference>
<feature type="transmembrane region" description="Helical" evidence="9">
    <location>
        <begin position="227"/>
        <end position="246"/>
    </location>
</feature>
<accession>A0A1W6EGF4</accession>
<keyword evidence="10" id="KW-0934">Plastid</keyword>
<feature type="transmembrane region" description="Helical" evidence="9">
    <location>
        <begin position="190"/>
        <end position="215"/>
    </location>
</feature>
<dbReference type="AlphaFoldDB" id="A0A1W6EGF4"/>
<keyword evidence="9" id="KW-0633">Potassium transport</keyword>
<dbReference type="PANTHER" id="PTHR33650">
    <property type="entry name" value="CHLOROPLAST ENVELOPE MEMBRANE PROTEIN-RELATED"/>
    <property type="match status" value="1"/>
</dbReference>
<dbReference type="PANTHER" id="PTHR33650:SF2">
    <property type="entry name" value="CHLOROPLAST ENVELOPE MEMBRANE PROTEIN"/>
    <property type="match status" value="1"/>
</dbReference>
<dbReference type="HAMAP" id="MF_01308">
    <property type="entry name" value="CemA_PxcA"/>
    <property type="match status" value="1"/>
</dbReference>
<keyword evidence="9" id="KW-1001">Plastid inner membrane</keyword>
<comment type="function">
    <text evidence="9">Contributes to K(+)/H(+) antiport activity by supporting proton efflux to control proton extrusion and homeostasis in chloroplasts in a light-dependent manner to modulate photosynthesis. Prevents excessive induction of non-photochemical quenching (NPQ) under continuous-light conditions. Indirectly promotes efficient inorganic carbon uptake into chloroplasts.</text>
</comment>
<keyword evidence="7 9" id="KW-0472">Membrane</keyword>
<evidence type="ECO:0000256" key="5">
    <source>
        <dbReference type="ARBA" id="ARBA00022989"/>
    </source>
</evidence>
<comment type="similarity">
    <text evidence="8 9">Belongs to the CemA family.</text>
</comment>
<dbReference type="GO" id="GO:0009706">
    <property type="term" value="C:chloroplast inner membrane"/>
    <property type="evidence" value="ECO:0007669"/>
    <property type="project" value="UniProtKB-SubCell"/>
</dbReference>
<evidence type="ECO:0000256" key="7">
    <source>
        <dbReference type="ARBA" id="ARBA00023136"/>
    </source>
</evidence>
<keyword evidence="6 9" id="KW-0406">Ion transport</keyword>
<geneLocation type="chloroplast" evidence="10"/>
<keyword evidence="4 9" id="KW-0375">Hydrogen ion transport</keyword>
<feature type="transmembrane region" description="Helical" evidence="9">
    <location>
        <begin position="58"/>
        <end position="79"/>
    </location>
</feature>
<keyword evidence="9" id="KW-0630">Potassium</keyword>
<evidence type="ECO:0000256" key="2">
    <source>
        <dbReference type="ARBA" id="ARBA00022448"/>
    </source>
</evidence>
<evidence type="ECO:0000256" key="6">
    <source>
        <dbReference type="ARBA" id="ARBA00023065"/>
    </source>
</evidence>
<keyword evidence="2 9" id="KW-0813">Transport</keyword>
<comment type="catalytic activity">
    <reaction evidence="9">
        <text>K(+)(in) + H(+)(out) = K(+)(out) + H(+)(in)</text>
        <dbReference type="Rhea" id="RHEA:29467"/>
        <dbReference type="ChEBI" id="CHEBI:15378"/>
        <dbReference type="ChEBI" id="CHEBI:29103"/>
    </reaction>
</comment>
<proteinExistence type="inferred from homology"/>
<keyword evidence="9" id="KW-0050">Antiport</keyword>
<dbReference type="InterPro" id="IPR004282">
    <property type="entry name" value="CemA"/>
</dbReference>
<evidence type="ECO:0000313" key="10">
    <source>
        <dbReference type="EMBL" id="ARK14472.1"/>
    </source>
</evidence>
<evidence type="ECO:0000256" key="3">
    <source>
        <dbReference type="ARBA" id="ARBA00022692"/>
    </source>
</evidence>
<evidence type="ECO:0000256" key="8">
    <source>
        <dbReference type="ARBA" id="ARBA00043980"/>
    </source>
</evidence>
<evidence type="ECO:0000256" key="9">
    <source>
        <dbReference type="HAMAP-Rule" id="MF_01308"/>
    </source>
</evidence>
<reference evidence="10" key="1">
    <citation type="journal article" date="2017" name="Sci. Rep.">
        <title>Divergent copies of the large inverted repeat in the chloroplast genomes of ulvophycean green algae.</title>
        <authorList>
            <person name="Turmel M."/>
            <person name="Otis C."/>
            <person name="Lemieux C."/>
        </authorList>
    </citation>
    <scope>NUCLEOTIDE SEQUENCE</scope>
</reference>
<dbReference type="RefSeq" id="YP_009367519.1">
    <property type="nucleotide sequence ID" value="NC_034710.1"/>
</dbReference>
<dbReference type="Pfam" id="PF03040">
    <property type="entry name" value="CemA"/>
    <property type="match status" value="1"/>
</dbReference>
<name>A0A1W6EGF4_SYKMA</name>
<dbReference type="GO" id="GO:0015297">
    <property type="term" value="F:antiporter activity"/>
    <property type="evidence" value="ECO:0007669"/>
    <property type="project" value="UniProtKB-KW"/>
</dbReference>
<evidence type="ECO:0000256" key="4">
    <source>
        <dbReference type="ARBA" id="ARBA00022781"/>
    </source>
</evidence>
<keyword evidence="5 9" id="KW-1133">Transmembrane helix</keyword>
<keyword evidence="10" id="KW-0150">Chloroplast</keyword>
<sequence>MYNNPSNRPGPKREARPIEPIGVIPRSIIRTFNRFLTQIFPNSNVLVIQEFRISRYQVLVSIQCLLSLIFIPLIINFLAKTFVFVPLTEYIWNTQQEDIFLNSYLEKEALTELQDFEEQLYFDYFLSPNTYETPSWATYQIESNPMTTFESNSNGFIESLKSEIQKKTLDLANHYNQKSIDSLTNLFGDLITFGTLGLLIIILKPQIIILKSFLIESIYSLSDTTKSFLLILGTDLLVGFHSPRGWELFLEFLLNRFGFPHNENFIFLFVATFPVLLDTVFKYWIFRYLNKISPSTVATYHAMIE</sequence>
<evidence type="ECO:0000256" key="1">
    <source>
        <dbReference type="ARBA" id="ARBA00004141"/>
    </source>
</evidence>
<dbReference type="GO" id="GO:0006813">
    <property type="term" value="P:potassium ion transport"/>
    <property type="evidence" value="ECO:0007669"/>
    <property type="project" value="UniProtKB-UniRule"/>
</dbReference>
<dbReference type="GeneID" id="32884192"/>
<gene>
    <name evidence="9 10" type="primary">cemA</name>
</gene>
<comment type="subcellular location">
    <subcellularLocation>
        <location evidence="1">Membrane</location>
        <topology evidence="1">Multi-pass membrane protein</topology>
    </subcellularLocation>
    <subcellularLocation>
        <location evidence="9">Plastid</location>
        <location evidence="9">Chloroplast inner membrane</location>
        <topology evidence="9">Multi-pass membrane protein</topology>
    </subcellularLocation>
</comment>
<dbReference type="EMBL" id="KY407657">
    <property type="protein sequence ID" value="ARK14472.1"/>
    <property type="molecule type" value="Genomic_DNA"/>
</dbReference>
<feature type="transmembrane region" description="Helical" evidence="9">
    <location>
        <begin position="266"/>
        <end position="285"/>
    </location>
</feature>
<protein>
    <recommendedName>
        <fullName evidence="9">Potassium/proton antiporter CemA</fullName>
    </recommendedName>
    <alternativeName>
        <fullName evidence="9">Chloroplast envelope membrane protein A</fullName>
        <shortName evidence="9">CemA</shortName>
    </alternativeName>
</protein>